<dbReference type="EMBL" id="KP211856">
    <property type="protein sequence ID" value="ANV79859.1"/>
    <property type="molecule type" value="Genomic_DNA"/>
</dbReference>
<dbReference type="InterPro" id="IPR051048">
    <property type="entry name" value="Peptidase_S8/S53_subtilisin"/>
</dbReference>
<accession>A0A1B1TC49</accession>
<dbReference type="InterPro" id="IPR015500">
    <property type="entry name" value="Peptidase_S8_subtilisin-rel"/>
</dbReference>
<evidence type="ECO:0000256" key="4">
    <source>
        <dbReference type="PROSITE-ProRule" id="PRU01240"/>
    </source>
</evidence>
<feature type="active site" description="Charge relay system" evidence="4">
    <location>
        <position position="317"/>
    </location>
</feature>
<dbReference type="SUPFAM" id="SSF49785">
    <property type="entry name" value="Galactose-binding domain-like"/>
    <property type="match status" value="1"/>
</dbReference>
<dbReference type="GO" id="GO:0006508">
    <property type="term" value="P:proteolysis"/>
    <property type="evidence" value="ECO:0007669"/>
    <property type="project" value="UniProtKB-KW"/>
</dbReference>
<dbReference type="InterPro" id="IPR008979">
    <property type="entry name" value="Galactose-bd-like_sf"/>
</dbReference>
<proteinExistence type="inferred from homology"/>
<feature type="domain" description="Peptidase S8/S53" evidence="6">
    <location>
        <begin position="273"/>
        <end position="566"/>
    </location>
</feature>
<feature type="transmembrane region" description="Helical" evidence="5">
    <location>
        <begin position="1471"/>
        <end position="1489"/>
    </location>
</feature>
<reference evidence="7" key="2">
    <citation type="journal article" date="2015" name="ISME J.">
        <title>A new class of marine Euryarchaeota group II from the Mediterranean deep chlorophyll maximum.</title>
        <authorList>
            <person name="Martin-Cuadrado A.B."/>
            <person name="Garcia-Heredia I."/>
            <person name="Molto A.G."/>
            <person name="Lopez-Ubeda R."/>
            <person name="Kimes N."/>
            <person name="Lopez-Garcia P."/>
            <person name="Moreira D."/>
            <person name="Rodriguez-Valera F."/>
        </authorList>
    </citation>
    <scope>NUCLEOTIDE SEQUENCE</scope>
</reference>
<dbReference type="PROSITE" id="PS51892">
    <property type="entry name" value="SUBTILASE"/>
    <property type="match status" value="1"/>
</dbReference>
<keyword evidence="5" id="KW-1133">Transmembrane helix</keyword>
<evidence type="ECO:0000256" key="2">
    <source>
        <dbReference type="ARBA" id="ARBA00022801"/>
    </source>
</evidence>
<dbReference type="Gene3D" id="3.40.50.200">
    <property type="entry name" value="Peptidase S8/S53 domain"/>
    <property type="match status" value="1"/>
</dbReference>
<feature type="active site" description="Charge relay system" evidence="4">
    <location>
        <position position="282"/>
    </location>
</feature>
<dbReference type="PANTHER" id="PTHR43399:SF5">
    <property type="entry name" value="PEPTIDASE S8 FAMILY WITH PROTEASE-ASSOCIATED DOMAIN"/>
    <property type="match status" value="1"/>
</dbReference>
<keyword evidence="1 4" id="KW-0645">Protease</keyword>
<keyword evidence="5" id="KW-0472">Membrane</keyword>
<evidence type="ECO:0000256" key="5">
    <source>
        <dbReference type="SAM" id="Phobius"/>
    </source>
</evidence>
<dbReference type="GO" id="GO:0004252">
    <property type="term" value="F:serine-type endopeptidase activity"/>
    <property type="evidence" value="ECO:0007669"/>
    <property type="project" value="UniProtKB-UniRule"/>
</dbReference>
<evidence type="ECO:0000256" key="1">
    <source>
        <dbReference type="ARBA" id="ARBA00022670"/>
    </source>
</evidence>
<protein>
    <submittedName>
        <fullName evidence="7">KP-43 peptidase</fullName>
    </submittedName>
</protein>
<dbReference type="SUPFAM" id="SSF52743">
    <property type="entry name" value="Subtilisin-like"/>
    <property type="match status" value="1"/>
</dbReference>
<dbReference type="Pfam" id="PF00082">
    <property type="entry name" value="Peptidase_S8"/>
    <property type="match status" value="1"/>
</dbReference>
<keyword evidence="5" id="KW-0812">Transmembrane</keyword>
<organism evidence="7">
    <name type="scientific">uncultured Poseidoniia archaeon</name>
    <dbReference type="NCBI Taxonomy" id="1697135"/>
    <lineage>
        <taxon>Archaea</taxon>
        <taxon>Methanobacteriati</taxon>
        <taxon>Thermoplasmatota</taxon>
        <taxon>Candidatus Poseidoniia</taxon>
        <taxon>environmental samples</taxon>
    </lineage>
</organism>
<evidence type="ECO:0000313" key="7">
    <source>
        <dbReference type="EMBL" id="ANV79859.1"/>
    </source>
</evidence>
<dbReference type="InterPro" id="IPR000209">
    <property type="entry name" value="Peptidase_S8/S53_dom"/>
</dbReference>
<sequence>MALPKKAILIVAMFLFTPLSMFSQAIIADSDLPQITESDISKGEWLVIHNATINEYPLRESSGYIHSPLGSFDPKDGYVPLGPENFIDFESFSKTGMVIVQSKSTDMTLLTNRLQGEYGISILDYIPDDSVIIRIDGENKIQKISEISKFNEVRWVGELPIAWKISKSLISYYFENTNPIDINLIPAKDLSIEELTELNRDMSFLSSSSRAKICDSSLCQIKDLQPSLLPLLAMDGRILKIETASILSPSNNNARLISGIDDALFLSDNTLNGTGEVLAISDTGLDSDHGDFEGRLRNPVYNDFGPDNSGSDAHSGHGTHVTATLLGDGSGDSKATGMIPESTFIFYQLEVDNSGTFARWDSLYSMFSHAWQRDVKIQTNSWGSTNQLGEYTSDSYSADAFTKDHPKFLVLFSAGDSGSGGISSPGTAKNILTIGASTTGAYSSQEIGQVYNQSSSSYTLDGRIKPDLVAPGVMICSARAQEAQFAAGESCSDEVHSDGETPLYMTLNGSSMATPVVAGAAAMARQFLREEMNISEPRSDLIKAILINGAKDLGESNIPNPLEGWGQINISQSLYPKYDDQDSNLHFDYTRSLMPGHSFLYTFDISAESNLDATLVWNDREGSVTGNQSISRLVNDLDLKITSPSGVIYYGNNFLSGFSISGGISDTINNVERVKLETLEIGTWIVEVGNARGSAQDYSLVISAIAEETSESDLSIIPDSISSINSNPLQGDLISINTKWSNRASLPTGEYSISVRDLADDSIIQTRQRSSLDGGQIDSFSFTHSFATTGLHILQLELDYLFEVSELNDESSGSNNNIFNFSFNVSQIGVRVTPLLPDSTVPSSYEELLLAKTRDFDPRTETSIIYELELKNEGTSQITVDLTVSPIQILSDSGILNQPEDEWSKGLSEDGPWILNPSGDSGDRVIISLNISNLDVDLTNNALIRYSLPGNYVTDILLFDKNSPTISHSIRLTTSVDRVEGLFTVVAGENDLGALPGDFASFSLSVRNIGNGPTQYTVNCESPNRWIIHIGNSESSELTLDPLSRLQYFPLFIHVKVPKSLDEQPAAGVTEQVTCTTMSILDSSIYTIEFVTVEVLESKLFSTELSDSEENPLGPLAISSDRPVINGDTVSTKLVITNLGNVLIDFDIQVYSSLNTWPIQIYESDEDVPVTVVESLSISILPGDRSIIIINTIVPLSSQKGEINTVSIKTTSDENILFNNGTRLIVREIATLELSEVSEMEVALGNPGISEIGIKNTGNVPLVISLSIGSISPNWEVGFLSGNYFNMDMNREAIIVVSAVLPENIDPGLLQDKIPIIIQANTPNQESITYTVEVSVIVLASIWLSLESEITQVEDIKSDGNSNFAVTLLNKGNSQANVNISFTDLENWKITSDKDSIDNLNPGSEVSILVSASPTPSSSNGLVEFTIIADSPSSDELFVTSTPLTLKVSKARADNSGGISGQLESLGMPSWLIPLTFLSLVGVIFYAGINLRKNSMLARPDEELIPQGSALLAGSDSERRNAALDTSSAGEVLSGGVSEDEIKAALASSMPTLEKVPEGTPPLPLSGLPEGWSMDQWVAYGQMWWDQNKP</sequence>
<dbReference type="PANTHER" id="PTHR43399">
    <property type="entry name" value="SUBTILISIN-RELATED"/>
    <property type="match status" value="1"/>
</dbReference>
<dbReference type="CDD" id="cd04842">
    <property type="entry name" value="Peptidases_S8_Kp43_protease"/>
    <property type="match status" value="1"/>
</dbReference>
<comment type="similarity">
    <text evidence="4">Belongs to the peptidase S8 family.</text>
</comment>
<dbReference type="InterPro" id="IPR013783">
    <property type="entry name" value="Ig-like_fold"/>
</dbReference>
<dbReference type="PRINTS" id="PR00723">
    <property type="entry name" value="SUBTILISIN"/>
</dbReference>
<dbReference type="Gene3D" id="2.60.40.10">
    <property type="entry name" value="Immunoglobulins"/>
    <property type="match status" value="1"/>
</dbReference>
<name>A0A1B1TC49_9ARCH</name>
<dbReference type="InterPro" id="IPR034058">
    <property type="entry name" value="TagA/B/C/D_pept_dom"/>
</dbReference>
<dbReference type="Gene3D" id="2.60.120.380">
    <property type="match status" value="1"/>
</dbReference>
<evidence type="ECO:0000256" key="3">
    <source>
        <dbReference type="ARBA" id="ARBA00022825"/>
    </source>
</evidence>
<keyword evidence="3 4" id="KW-0720">Serine protease</keyword>
<evidence type="ECO:0000259" key="6">
    <source>
        <dbReference type="Pfam" id="PF00082"/>
    </source>
</evidence>
<dbReference type="InterPro" id="IPR036852">
    <property type="entry name" value="Peptidase_S8/S53_dom_sf"/>
</dbReference>
<feature type="active site" description="Charge relay system" evidence="4">
    <location>
        <position position="511"/>
    </location>
</feature>
<reference evidence="7" key="1">
    <citation type="submission" date="2014-11" db="EMBL/GenBank/DDBJ databases">
        <authorList>
            <person name="Zhu J."/>
            <person name="Qi W."/>
            <person name="Song R."/>
        </authorList>
    </citation>
    <scope>NUCLEOTIDE SEQUENCE</scope>
</reference>
<keyword evidence="2 4" id="KW-0378">Hydrolase</keyword>